<protein>
    <submittedName>
        <fullName evidence="1">Uncharacterized protein</fullName>
    </submittedName>
</protein>
<name>X1LQ85_9ZZZZ</name>
<evidence type="ECO:0000313" key="1">
    <source>
        <dbReference type="EMBL" id="GAI21507.1"/>
    </source>
</evidence>
<accession>X1LQ85</accession>
<proteinExistence type="predicted"/>
<comment type="caution">
    <text evidence="1">The sequence shown here is derived from an EMBL/GenBank/DDBJ whole genome shotgun (WGS) entry which is preliminary data.</text>
</comment>
<feature type="non-terminal residue" evidence="1">
    <location>
        <position position="1"/>
    </location>
</feature>
<sequence length="31" mass="3863">GLDETKIRKYVKYQEERERQEEGEQQEFGLF</sequence>
<dbReference type="EMBL" id="BARV01019921">
    <property type="protein sequence ID" value="GAI21507.1"/>
    <property type="molecule type" value="Genomic_DNA"/>
</dbReference>
<organism evidence="1">
    <name type="scientific">marine sediment metagenome</name>
    <dbReference type="NCBI Taxonomy" id="412755"/>
    <lineage>
        <taxon>unclassified sequences</taxon>
        <taxon>metagenomes</taxon>
        <taxon>ecological metagenomes</taxon>
    </lineage>
</organism>
<dbReference type="AlphaFoldDB" id="X1LQ85"/>
<reference evidence="1" key="1">
    <citation type="journal article" date="2014" name="Front. Microbiol.">
        <title>High frequency of phylogenetically diverse reductive dehalogenase-homologous genes in deep subseafloor sedimentary metagenomes.</title>
        <authorList>
            <person name="Kawai M."/>
            <person name="Futagami T."/>
            <person name="Toyoda A."/>
            <person name="Takaki Y."/>
            <person name="Nishi S."/>
            <person name="Hori S."/>
            <person name="Arai W."/>
            <person name="Tsubouchi T."/>
            <person name="Morono Y."/>
            <person name="Uchiyama I."/>
            <person name="Ito T."/>
            <person name="Fujiyama A."/>
            <person name="Inagaki F."/>
            <person name="Takami H."/>
        </authorList>
    </citation>
    <scope>NUCLEOTIDE SEQUENCE</scope>
    <source>
        <strain evidence="1">Expedition CK06-06</strain>
    </source>
</reference>
<gene>
    <name evidence="1" type="ORF">S06H3_33389</name>
</gene>